<dbReference type="AlphaFoldDB" id="A0A0M3JQ11"/>
<feature type="compositionally biased region" description="Acidic residues" evidence="1">
    <location>
        <begin position="58"/>
        <end position="67"/>
    </location>
</feature>
<reference evidence="4" key="1">
    <citation type="submission" date="2017-02" db="UniProtKB">
        <authorList>
            <consortium name="WormBaseParasite"/>
        </authorList>
    </citation>
    <scope>IDENTIFICATION</scope>
</reference>
<protein>
    <submittedName>
        <fullName evidence="2 4">Uncharacterized protein</fullName>
    </submittedName>
</protein>
<organism evidence="4">
    <name type="scientific">Anisakis simplex</name>
    <name type="common">Herring worm</name>
    <dbReference type="NCBI Taxonomy" id="6269"/>
    <lineage>
        <taxon>Eukaryota</taxon>
        <taxon>Metazoa</taxon>
        <taxon>Ecdysozoa</taxon>
        <taxon>Nematoda</taxon>
        <taxon>Chromadorea</taxon>
        <taxon>Rhabditida</taxon>
        <taxon>Spirurina</taxon>
        <taxon>Ascaridomorpha</taxon>
        <taxon>Ascaridoidea</taxon>
        <taxon>Anisakidae</taxon>
        <taxon>Anisakis</taxon>
        <taxon>Anisakis simplex complex</taxon>
    </lineage>
</organism>
<gene>
    <name evidence="2" type="ORF">ASIM_LOCUS9496</name>
</gene>
<evidence type="ECO:0000313" key="3">
    <source>
        <dbReference type="Proteomes" id="UP000267096"/>
    </source>
</evidence>
<feature type="region of interest" description="Disordered" evidence="1">
    <location>
        <begin position="1"/>
        <end position="80"/>
    </location>
</feature>
<keyword evidence="3" id="KW-1185">Reference proteome</keyword>
<proteinExistence type="predicted"/>
<name>A0A0M3JQ11_ANISI</name>
<accession>A0A0M3JQ11</accession>
<evidence type="ECO:0000313" key="2">
    <source>
        <dbReference type="EMBL" id="VDK39866.1"/>
    </source>
</evidence>
<dbReference type="EMBL" id="UYRR01029264">
    <property type="protein sequence ID" value="VDK39866.1"/>
    <property type="molecule type" value="Genomic_DNA"/>
</dbReference>
<sequence>MNDSDDSTHSQLMESVSVDESISGNVTETLAKVSSNNANNTPSSPANNLVTPTHYEDDINVDDDINDDVPPSLQQETLME</sequence>
<reference evidence="2 3" key="2">
    <citation type="submission" date="2018-11" db="EMBL/GenBank/DDBJ databases">
        <authorList>
            <consortium name="Pathogen Informatics"/>
        </authorList>
    </citation>
    <scope>NUCLEOTIDE SEQUENCE [LARGE SCALE GENOMIC DNA]</scope>
</reference>
<feature type="compositionally biased region" description="Polar residues" evidence="1">
    <location>
        <begin position="1"/>
        <end position="28"/>
    </location>
</feature>
<feature type="compositionally biased region" description="Low complexity" evidence="1">
    <location>
        <begin position="34"/>
        <end position="48"/>
    </location>
</feature>
<dbReference type="Proteomes" id="UP000267096">
    <property type="component" value="Unassembled WGS sequence"/>
</dbReference>
<evidence type="ECO:0000256" key="1">
    <source>
        <dbReference type="SAM" id="MobiDB-lite"/>
    </source>
</evidence>
<evidence type="ECO:0000313" key="4">
    <source>
        <dbReference type="WBParaSite" id="ASIM_0000976201-mRNA-1"/>
    </source>
</evidence>
<dbReference type="WBParaSite" id="ASIM_0000976201-mRNA-1">
    <property type="protein sequence ID" value="ASIM_0000976201-mRNA-1"/>
    <property type="gene ID" value="ASIM_0000976201"/>
</dbReference>